<accession>A0ABX1SH49</accession>
<feature type="compositionally biased region" description="Pro residues" evidence="1">
    <location>
        <begin position="210"/>
        <end position="231"/>
    </location>
</feature>
<reference evidence="3 4" key="1">
    <citation type="submission" date="2020-04" db="EMBL/GenBank/DDBJ databases">
        <authorList>
            <person name="Klaysubun C."/>
            <person name="Duangmal K."/>
            <person name="Lipun K."/>
        </authorList>
    </citation>
    <scope>NUCLEOTIDE SEQUENCE [LARGE SCALE GENOMIC DNA]</scope>
    <source>
        <strain evidence="3 4">K10HN5</strain>
    </source>
</reference>
<sequence length="387" mass="40309">MRIATVLRAPLAVALASLLGLLLLGAASEEEPAGAPSGVDPSRLPAAARSSLPLIIDLTARHCPELPPVWVVAQVQAESGWDAAATSGDAAGLYQFDERNWTAAGGDRWGSVPPPPGADVTDARSHLRVAIPWVCANLRAVTGHLAATGKPADPLDAMLVCHIAGCRRVAQSATGIPEAGEAGCGLRCAQLIRGYLGSVHGYLDRYAAPADPPPPGDRAPAEPADPAPAAPQAPVVPYAGGPGGCTLPDPTGGRCLTGATRHGLETAAAVFGGWRDGPVIRSAGCWDAHAWNPRSDHPRGQACDLFPTQPGVFPEGAELAAGWRLAEWFRSNAGPLRVKYLIWQGRYWDPGVTDSGGWGRRYTGGGVYDVRDATGGHYDHLHVSFAE</sequence>
<dbReference type="EMBL" id="JAAXLA010000067">
    <property type="protein sequence ID" value="NMI00899.1"/>
    <property type="molecule type" value="Genomic_DNA"/>
</dbReference>
<dbReference type="Gene3D" id="1.10.530.10">
    <property type="match status" value="1"/>
</dbReference>
<name>A0ABX1SH49_9PSEU</name>
<dbReference type="SUPFAM" id="SSF53955">
    <property type="entry name" value="Lysozyme-like"/>
    <property type="match status" value="1"/>
</dbReference>
<evidence type="ECO:0000313" key="4">
    <source>
        <dbReference type="Proteomes" id="UP000820669"/>
    </source>
</evidence>
<evidence type="ECO:0000256" key="1">
    <source>
        <dbReference type="SAM" id="MobiDB-lite"/>
    </source>
</evidence>
<organism evidence="3 4">
    <name type="scientific">Pseudonocardia acidicola</name>
    <dbReference type="NCBI Taxonomy" id="2724939"/>
    <lineage>
        <taxon>Bacteria</taxon>
        <taxon>Bacillati</taxon>
        <taxon>Actinomycetota</taxon>
        <taxon>Actinomycetes</taxon>
        <taxon>Pseudonocardiales</taxon>
        <taxon>Pseudonocardiaceae</taxon>
        <taxon>Pseudonocardia</taxon>
    </lineage>
</organism>
<dbReference type="RefSeq" id="WP_169384360.1">
    <property type="nucleotide sequence ID" value="NZ_JAAXLA010000067.1"/>
</dbReference>
<dbReference type="Pfam" id="PF26571">
    <property type="entry name" value="VldE"/>
    <property type="match status" value="1"/>
</dbReference>
<dbReference type="InterPro" id="IPR058593">
    <property type="entry name" value="ARB_07466-like_C"/>
</dbReference>
<feature type="region of interest" description="Disordered" evidence="1">
    <location>
        <begin position="207"/>
        <end position="235"/>
    </location>
</feature>
<feature type="domain" description="ARB-07466-like C-terminal" evidence="2">
    <location>
        <begin position="279"/>
        <end position="366"/>
    </location>
</feature>
<keyword evidence="4" id="KW-1185">Reference proteome</keyword>
<comment type="caution">
    <text evidence="3">The sequence shown here is derived from an EMBL/GenBank/DDBJ whole genome shotgun (WGS) entry which is preliminary data.</text>
</comment>
<evidence type="ECO:0000259" key="2">
    <source>
        <dbReference type="Pfam" id="PF26571"/>
    </source>
</evidence>
<proteinExistence type="predicted"/>
<dbReference type="Proteomes" id="UP000820669">
    <property type="component" value="Unassembled WGS sequence"/>
</dbReference>
<protein>
    <submittedName>
        <fullName evidence="3">Lytic transglycosylase domain-containing protein</fullName>
    </submittedName>
</protein>
<gene>
    <name evidence="3" type="ORF">HF526_26870</name>
</gene>
<evidence type="ECO:0000313" key="3">
    <source>
        <dbReference type="EMBL" id="NMI00899.1"/>
    </source>
</evidence>
<dbReference type="InterPro" id="IPR023346">
    <property type="entry name" value="Lysozyme-like_dom_sf"/>
</dbReference>